<evidence type="ECO:0000313" key="3">
    <source>
        <dbReference type="Proteomes" id="UP000292082"/>
    </source>
</evidence>
<accession>A0A4Q9PGY1</accession>
<dbReference type="Proteomes" id="UP000292082">
    <property type="component" value="Unassembled WGS sequence"/>
</dbReference>
<proteinExistence type="predicted"/>
<name>A0A4Q9PGY1_9APHY</name>
<organism evidence="2 3">
    <name type="scientific">Dichomitus squalens</name>
    <dbReference type="NCBI Taxonomy" id="114155"/>
    <lineage>
        <taxon>Eukaryota</taxon>
        <taxon>Fungi</taxon>
        <taxon>Dikarya</taxon>
        <taxon>Basidiomycota</taxon>
        <taxon>Agaricomycotina</taxon>
        <taxon>Agaricomycetes</taxon>
        <taxon>Polyporales</taxon>
        <taxon>Polyporaceae</taxon>
        <taxon>Dichomitus</taxon>
    </lineage>
</organism>
<keyword evidence="3" id="KW-1185">Reference proteome</keyword>
<dbReference type="EMBL" id="ML145278">
    <property type="protein sequence ID" value="TBU51896.1"/>
    <property type="molecule type" value="Genomic_DNA"/>
</dbReference>
<protein>
    <submittedName>
        <fullName evidence="2">Uncharacterized protein</fullName>
    </submittedName>
</protein>
<feature type="compositionally biased region" description="Basic and acidic residues" evidence="1">
    <location>
        <begin position="45"/>
        <end position="68"/>
    </location>
</feature>
<evidence type="ECO:0000313" key="2">
    <source>
        <dbReference type="EMBL" id="TBU51896.1"/>
    </source>
</evidence>
<feature type="region of interest" description="Disordered" evidence="1">
    <location>
        <begin position="1"/>
        <end position="113"/>
    </location>
</feature>
<feature type="compositionally biased region" description="Acidic residues" evidence="1">
    <location>
        <begin position="22"/>
        <end position="31"/>
    </location>
</feature>
<sequence>MASEEETTTTKNVIKRKKVVEDSSESEEIEELLVMKKARKVGGARKSDAKGRVSREGKTQGKMSEKKTGAAQKKSMGGRGKTAGTSNEVIEIDEEGDERDNGPEGDKESRLLT</sequence>
<dbReference type="AlphaFoldDB" id="A0A4Q9PGY1"/>
<gene>
    <name evidence="2" type="ORF">BD310DRAFT_910390</name>
</gene>
<feature type="compositionally biased region" description="Basic and acidic residues" evidence="1">
    <location>
        <begin position="99"/>
        <end position="113"/>
    </location>
</feature>
<evidence type="ECO:0000256" key="1">
    <source>
        <dbReference type="SAM" id="MobiDB-lite"/>
    </source>
</evidence>
<reference evidence="2 3" key="1">
    <citation type="submission" date="2019-01" db="EMBL/GenBank/DDBJ databases">
        <title>Draft genome sequences of three monokaryotic isolates of the white-rot basidiomycete fungus Dichomitus squalens.</title>
        <authorList>
            <consortium name="DOE Joint Genome Institute"/>
            <person name="Lopez S.C."/>
            <person name="Andreopoulos B."/>
            <person name="Pangilinan J."/>
            <person name="Lipzen A."/>
            <person name="Riley R."/>
            <person name="Ahrendt S."/>
            <person name="Ng V."/>
            <person name="Barry K."/>
            <person name="Daum C."/>
            <person name="Grigoriev I.V."/>
            <person name="Hilden K.S."/>
            <person name="Makela M.R."/>
            <person name="de Vries R.P."/>
        </authorList>
    </citation>
    <scope>NUCLEOTIDE SEQUENCE [LARGE SCALE GENOMIC DNA]</scope>
    <source>
        <strain evidence="2 3">CBS 464.89</strain>
    </source>
</reference>